<dbReference type="EMBL" id="JBBPFD010000010">
    <property type="protein sequence ID" value="KAK7910032.1"/>
    <property type="molecule type" value="Genomic_DNA"/>
</dbReference>
<dbReference type="AlphaFoldDB" id="A0AAW0P782"/>
<keyword evidence="2" id="KW-1185">Reference proteome</keyword>
<evidence type="ECO:0000313" key="1">
    <source>
        <dbReference type="EMBL" id="KAK7910032.1"/>
    </source>
</evidence>
<name>A0AAW0P782_9GOBI</name>
<organism evidence="1 2">
    <name type="scientific">Mugilogobius chulae</name>
    <name type="common">yellowstripe goby</name>
    <dbReference type="NCBI Taxonomy" id="88201"/>
    <lineage>
        <taxon>Eukaryota</taxon>
        <taxon>Metazoa</taxon>
        <taxon>Chordata</taxon>
        <taxon>Craniata</taxon>
        <taxon>Vertebrata</taxon>
        <taxon>Euteleostomi</taxon>
        <taxon>Actinopterygii</taxon>
        <taxon>Neopterygii</taxon>
        <taxon>Teleostei</taxon>
        <taxon>Neoteleostei</taxon>
        <taxon>Acanthomorphata</taxon>
        <taxon>Gobiaria</taxon>
        <taxon>Gobiiformes</taxon>
        <taxon>Gobioidei</taxon>
        <taxon>Gobiidae</taxon>
        <taxon>Gobionellinae</taxon>
        <taxon>Mugilogobius</taxon>
    </lineage>
</organism>
<proteinExistence type="predicted"/>
<accession>A0AAW0P782</accession>
<protein>
    <submittedName>
        <fullName evidence="1">Uncharacterized protein</fullName>
    </submittedName>
</protein>
<evidence type="ECO:0000313" key="2">
    <source>
        <dbReference type="Proteomes" id="UP001460270"/>
    </source>
</evidence>
<comment type="caution">
    <text evidence="1">The sequence shown here is derived from an EMBL/GenBank/DDBJ whole genome shotgun (WGS) entry which is preliminary data.</text>
</comment>
<sequence>MLVALCTTFWSGTHQSEFRCLVVTVVNEPRFLPTTPADDTYLHVSVNQTLVIPVYVETPTSFYDLLVFGPENMTNSTLGNGHFELRWTPSEADMGKNITVSFFVIFANFLFSENPLNNYYQSEFRSVTVTVRNDTVSAMPTSSAFVQTKILSVTSLSDEYIQSNVLKQLKEKLENQGLTPQITLRLVSSKKKSQIPPKWKKSSFSIYKSTTQTEPER</sequence>
<reference evidence="2" key="1">
    <citation type="submission" date="2024-04" db="EMBL/GenBank/DDBJ databases">
        <title>Salinicola lusitanus LLJ914,a marine bacterium isolated from the Okinawa Trough.</title>
        <authorList>
            <person name="Li J."/>
        </authorList>
    </citation>
    <scope>NUCLEOTIDE SEQUENCE [LARGE SCALE GENOMIC DNA]</scope>
</reference>
<dbReference type="Proteomes" id="UP001460270">
    <property type="component" value="Unassembled WGS sequence"/>
</dbReference>
<gene>
    <name evidence="1" type="ORF">WMY93_014716</name>
</gene>